<dbReference type="EMBL" id="JARGEI010000011">
    <property type="protein sequence ID" value="KAJ8723696.1"/>
    <property type="molecule type" value="Genomic_DNA"/>
</dbReference>
<proteinExistence type="predicted"/>
<feature type="compositionally biased region" description="Acidic residues" evidence="1">
    <location>
        <begin position="315"/>
        <end position="324"/>
    </location>
</feature>
<reference evidence="2" key="1">
    <citation type="submission" date="2023-03" db="EMBL/GenBank/DDBJ databases">
        <title>Chromosome-level genomes of two armyworms, Mythimna separata and Mythimna loreyi, provide insights into the biosynthesis and reception of sex pheromones.</title>
        <authorList>
            <person name="Zhao H."/>
        </authorList>
    </citation>
    <scope>NUCLEOTIDE SEQUENCE</scope>
    <source>
        <strain evidence="2">BeijingLab</strain>
        <tissue evidence="2">Pupa</tissue>
    </source>
</reference>
<evidence type="ECO:0000256" key="1">
    <source>
        <dbReference type="SAM" id="MobiDB-lite"/>
    </source>
</evidence>
<feature type="compositionally biased region" description="Basic and acidic residues" evidence="1">
    <location>
        <begin position="112"/>
        <end position="127"/>
    </location>
</feature>
<evidence type="ECO:0000313" key="2">
    <source>
        <dbReference type="EMBL" id="KAJ8723696.1"/>
    </source>
</evidence>
<organism evidence="2 3">
    <name type="scientific">Mythimna separata</name>
    <name type="common">Oriental armyworm</name>
    <name type="synonym">Pseudaletia separata</name>
    <dbReference type="NCBI Taxonomy" id="271217"/>
    <lineage>
        <taxon>Eukaryota</taxon>
        <taxon>Metazoa</taxon>
        <taxon>Ecdysozoa</taxon>
        <taxon>Arthropoda</taxon>
        <taxon>Hexapoda</taxon>
        <taxon>Insecta</taxon>
        <taxon>Pterygota</taxon>
        <taxon>Neoptera</taxon>
        <taxon>Endopterygota</taxon>
        <taxon>Lepidoptera</taxon>
        <taxon>Glossata</taxon>
        <taxon>Ditrysia</taxon>
        <taxon>Noctuoidea</taxon>
        <taxon>Noctuidae</taxon>
        <taxon>Noctuinae</taxon>
        <taxon>Hadenini</taxon>
        <taxon>Mythimna</taxon>
    </lineage>
</organism>
<feature type="region of interest" description="Disordered" evidence="1">
    <location>
        <begin position="269"/>
        <end position="343"/>
    </location>
</feature>
<keyword evidence="3" id="KW-1185">Reference proteome</keyword>
<evidence type="ECO:0000313" key="3">
    <source>
        <dbReference type="Proteomes" id="UP001231518"/>
    </source>
</evidence>
<feature type="compositionally biased region" description="Basic residues" evidence="1">
    <location>
        <begin position="128"/>
        <end position="142"/>
    </location>
</feature>
<feature type="region of interest" description="Disordered" evidence="1">
    <location>
        <begin position="111"/>
        <end position="142"/>
    </location>
</feature>
<gene>
    <name evidence="2" type="ORF">PYW07_007676</name>
</gene>
<sequence length="347" mass="41322">MKFWLKDWEDQRQIDLLEALNATEGKKREIAPNMKMAAPSGIPCGDPDQHDFPWGTCLRPYECEEEFRIHRGDMSCGRSWYVCCSYVDTTYDLYQAAAMSFEHDNSLTTDSDIDKGYRDSHEKNKRDHLQRKHEKNKRKRTKRLLKKKIRHSITKIITEITKMLQKAYRNSTSLRISKAKAMMDFIKEMKKQYRKDRQRLVDGYEFDILKYDREMEASLIKIQGVNEAYMNNATFRDIVTNGTVNQKELRKLQREHPVLSLFFKSRRMGGDFEPEQTGQEEPKSEKEELDLDNEEPRLEKEELDLGNEEPRLEIEELYLENEESQLEKERSESEEDDYDVEYGVLYY</sequence>
<accession>A0AAD7YR98</accession>
<name>A0AAD7YR98_MYTSE</name>
<comment type="caution">
    <text evidence="2">The sequence shown here is derived from an EMBL/GenBank/DDBJ whole genome shotgun (WGS) entry which is preliminary data.</text>
</comment>
<dbReference type="AlphaFoldDB" id="A0AAD7YR98"/>
<protein>
    <submittedName>
        <fullName evidence="2">Uncharacterized protein</fullName>
    </submittedName>
</protein>
<dbReference type="Proteomes" id="UP001231518">
    <property type="component" value="Chromosome 20"/>
</dbReference>